<dbReference type="CDD" id="cd00093">
    <property type="entry name" value="HTH_XRE"/>
    <property type="match status" value="1"/>
</dbReference>
<sequence>MDKSGTAKKRGLGKGLGALIVNTQAQPPLETAEALPGHESVQMVAVDAIRPNPRQPRSHFDEGALQELAASIREHGIIQPLIVTRAPDEPDRYWLIAGERRWRAARLAQLAEVPAILREATPQQLMEWALVENVQRADLNPLEEATAYQVLMEEFHLTQAEIAERVGKSRSAIANSVRLLQLPVPVQQALIDEKISAGHARALLALPDPPTMLQALEQVVSRGLNVRQTEQLVRQVLTRAEPDPTPDTPEDPWREMLAHLENRFRAALGTRVHLNRNPDGTGKLVVHFYSDEDLDHLYRVIAGAEE</sequence>
<evidence type="ECO:0000256" key="2">
    <source>
        <dbReference type="ARBA" id="ARBA00022829"/>
    </source>
</evidence>
<dbReference type="InParanoid" id="A0A540V955"/>
<dbReference type="Proteomes" id="UP000317371">
    <property type="component" value="Unassembled WGS sequence"/>
</dbReference>
<dbReference type="EMBL" id="VIGC01000045">
    <property type="protein sequence ID" value="TQE93225.1"/>
    <property type="molecule type" value="Genomic_DNA"/>
</dbReference>
<dbReference type="Pfam" id="PF02195">
    <property type="entry name" value="ParB_N"/>
    <property type="match status" value="1"/>
</dbReference>
<reference evidence="5 6" key="1">
    <citation type="submission" date="2019-06" db="EMBL/GenBank/DDBJ databases">
        <title>Genome sequence of Litorilinea aerophila BAA-2444.</title>
        <authorList>
            <person name="Maclea K.S."/>
            <person name="Maurais E.G."/>
            <person name="Iannazzi L.C."/>
        </authorList>
    </citation>
    <scope>NUCLEOTIDE SEQUENCE [LARGE SCALE GENOMIC DNA]</scope>
    <source>
        <strain evidence="5 6">ATCC BAA-2444</strain>
    </source>
</reference>
<evidence type="ECO:0000256" key="1">
    <source>
        <dbReference type="ARBA" id="ARBA00006295"/>
    </source>
</evidence>
<dbReference type="InterPro" id="IPR050336">
    <property type="entry name" value="Chromosome_partition/occlusion"/>
</dbReference>
<dbReference type="CDD" id="cd16393">
    <property type="entry name" value="SPO0J_N"/>
    <property type="match status" value="1"/>
</dbReference>
<dbReference type="SUPFAM" id="SSF109709">
    <property type="entry name" value="KorB DNA-binding domain-like"/>
    <property type="match status" value="1"/>
</dbReference>
<name>A0A540V955_9CHLR</name>
<proteinExistence type="inferred from homology"/>
<keyword evidence="2" id="KW-0159">Chromosome partition</keyword>
<dbReference type="GO" id="GO:0005694">
    <property type="term" value="C:chromosome"/>
    <property type="evidence" value="ECO:0007669"/>
    <property type="project" value="TreeGrafter"/>
</dbReference>
<dbReference type="FunCoup" id="A0A540V955">
    <property type="interactions" value="316"/>
</dbReference>
<dbReference type="OrthoDB" id="9802051at2"/>
<evidence type="ECO:0000313" key="5">
    <source>
        <dbReference type="EMBL" id="TQE93225.1"/>
    </source>
</evidence>
<dbReference type="InterPro" id="IPR057240">
    <property type="entry name" value="ParB_dimer_C"/>
</dbReference>
<evidence type="ECO:0000259" key="4">
    <source>
        <dbReference type="SMART" id="SM00470"/>
    </source>
</evidence>
<dbReference type="Pfam" id="PF17762">
    <property type="entry name" value="HTH_ParB"/>
    <property type="match status" value="1"/>
</dbReference>
<dbReference type="Gene3D" id="1.10.10.2830">
    <property type="match status" value="1"/>
</dbReference>
<dbReference type="PANTHER" id="PTHR33375">
    <property type="entry name" value="CHROMOSOME-PARTITIONING PROTEIN PARB-RELATED"/>
    <property type="match status" value="1"/>
</dbReference>
<dbReference type="InterPro" id="IPR036086">
    <property type="entry name" value="ParB/Sulfiredoxin_sf"/>
</dbReference>
<dbReference type="InterPro" id="IPR041468">
    <property type="entry name" value="HTH_ParB/Spo0J"/>
</dbReference>
<feature type="domain" description="ParB-like N-terminal" evidence="4">
    <location>
        <begin position="42"/>
        <end position="134"/>
    </location>
</feature>
<dbReference type="FunFam" id="1.10.10.2830:FF:000001">
    <property type="entry name" value="Chromosome partitioning protein ParB"/>
    <property type="match status" value="1"/>
</dbReference>
<dbReference type="AlphaFoldDB" id="A0A540V955"/>
<organism evidence="5 6">
    <name type="scientific">Litorilinea aerophila</name>
    <dbReference type="NCBI Taxonomy" id="1204385"/>
    <lineage>
        <taxon>Bacteria</taxon>
        <taxon>Bacillati</taxon>
        <taxon>Chloroflexota</taxon>
        <taxon>Caldilineae</taxon>
        <taxon>Caldilineales</taxon>
        <taxon>Caldilineaceae</taxon>
        <taxon>Litorilinea</taxon>
    </lineage>
</organism>
<dbReference type="NCBIfam" id="TIGR00180">
    <property type="entry name" value="parB_part"/>
    <property type="match status" value="1"/>
</dbReference>
<gene>
    <name evidence="5" type="ORF">FKZ61_22315</name>
</gene>
<evidence type="ECO:0000313" key="6">
    <source>
        <dbReference type="Proteomes" id="UP000317371"/>
    </source>
</evidence>
<dbReference type="PANTHER" id="PTHR33375:SF1">
    <property type="entry name" value="CHROMOSOME-PARTITIONING PROTEIN PARB-RELATED"/>
    <property type="match status" value="1"/>
</dbReference>
<dbReference type="GO" id="GO:0045881">
    <property type="term" value="P:positive regulation of sporulation resulting in formation of a cellular spore"/>
    <property type="evidence" value="ECO:0007669"/>
    <property type="project" value="TreeGrafter"/>
</dbReference>
<keyword evidence="3" id="KW-0238">DNA-binding</keyword>
<protein>
    <submittedName>
        <fullName evidence="5">ParB/RepB/Spo0J family partition protein</fullName>
    </submittedName>
</protein>
<dbReference type="InterPro" id="IPR004437">
    <property type="entry name" value="ParB/RepB/Spo0J"/>
</dbReference>
<comment type="similarity">
    <text evidence="1">Belongs to the ParB family.</text>
</comment>
<dbReference type="FunFam" id="3.90.1530.30:FF:000001">
    <property type="entry name" value="Chromosome partitioning protein ParB"/>
    <property type="match status" value="1"/>
</dbReference>
<dbReference type="InterPro" id="IPR001387">
    <property type="entry name" value="Cro/C1-type_HTH"/>
</dbReference>
<dbReference type="InterPro" id="IPR003115">
    <property type="entry name" value="ParB_N"/>
</dbReference>
<evidence type="ECO:0000256" key="3">
    <source>
        <dbReference type="ARBA" id="ARBA00023125"/>
    </source>
</evidence>
<dbReference type="SMART" id="SM00470">
    <property type="entry name" value="ParB"/>
    <property type="match status" value="1"/>
</dbReference>
<dbReference type="GO" id="GO:0003677">
    <property type="term" value="F:DNA binding"/>
    <property type="evidence" value="ECO:0007669"/>
    <property type="project" value="UniProtKB-KW"/>
</dbReference>
<dbReference type="RefSeq" id="WP_141612387.1">
    <property type="nucleotide sequence ID" value="NZ_VIGC02000045.1"/>
</dbReference>
<keyword evidence="6" id="KW-1185">Reference proteome</keyword>
<dbReference type="SUPFAM" id="SSF110849">
    <property type="entry name" value="ParB/Sulfiredoxin"/>
    <property type="match status" value="1"/>
</dbReference>
<dbReference type="GO" id="GO:0007059">
    <property type="term" value="P:chromosome segregation"/>
    <property type="evidence" value="ECO:0007669"/>
    <property type="project" value="UniProtKB-KW"/>
</dbReference>
<comment type="caution">
    <text evidence="5">The sequence shown here is derived from an EMBL/GenBank/DDBJ whole genome shotgun (WGS) entry which is preliminary data.</text>
</comment>
<dbReference type="Pfam" id="PF23552">
    <property type="entry name" value="ParB_C"/>
    <property type="match status" value="1"/>
</dbReference>
<dbReference type="Gene3D" id="3.90.1530.30">
    <property type="match status" value="1"/>
</dbReference>
<accession>A0A540V955</accession>